<evidence type="ECO:0000256" key="3">
    <source>
        <dbReference type="ARBA" id="ARBA00022765"/>
    </source>
</evidence>
<keyword evidence="4 12" id="KW-1040">Host Golgi apparatus</keyword>
<dbReference type="InterPro" id="IPR044344">
    <property type="entry name" value="N_prot_C_CoV"/>
</dbReference>
<keyword evidence="2 12" id="KW-0597">Phosphoprotein</keyword>
<keyword evidence="10 12" id="KW-0804">Transcription</keyword>
<dbReference type="GO" id="GO:0043657">
    <property type="term" value="C:host cell"/>
    <property type="evidence" value="ECO:0007669"/>
    <property type="project" value="UniProtKB-SubCell"/>
</dbReference>
<evidence type="ECO:0000256" key="11">
    <source>
        <dbReference type="ARBA" id="ARBA00023274"/>
    </source>
</evidence>
<gene>
    <name evidence="12 18" type="primary">N</name>
</gene>
<evidence type="ECO:0000256" key="8">
    <source>
        <dbReference type="ARBA" id="ARBA00023086"/>
    </source>
</evidence>
<evidence type="ECO:0000256" key="4">
    <source>
        <dbReference type="ARBA" id="ARBA00022812"/>
    </source>
</evidence>
<dbReference type="InterPro" id="IPR037195">
    <property type="entry name" value="Nucleocapsid_N"/>
</dbReference>
<feature type="modified residue" description="Phosphothreonine; by host" evidence="12 14">
    <location>
        <position position="374"/>
    </location>
</feature>
<feature type="modified residue" description="Phosphoserine; by host" evidence="12">
    <location>
        <position position="192"/>
    </location>
</feature>
<dbReference type="InterPro" id="IPR044345">
    <property type="entry name" value="N_prot_N_CoV"/>
</dbReference>
<evidence type="ECO:0000256" key="7">
    <source>
        <dbReference type="ARBA" id="ARBA00023015"/>
    </source>
</evidence>
<evidence type="ECO:0000313" key="18">
    <source>
        <dbReference type="EMBL" id="ABF61574.1"/>
    </source>
</evidence>
<name>A4ZCU7_9GAMC</name>
<feature type="region of interest" description="Disordered" evidence="15">
    <location>
        <begin position="327"/>
        <end position="409"/>
    </location>
</feature>
<feature type="region of interest" description="Disordered" evidence="15">
    <location>
        <begin position="167"/>
        <end position="197"/>
    </location>
</feature>
<feature type="disulfide bond" evidence="12">
    <location>
        <begin position="322"/>
        <end position="325"/>
    </location>
</feature>
<evidence type="ECO:0000256" key="6">
    <source>
        <dbReference type="ARBA" id="ARBA00022884"/>
    </source>
</evidence>
<evidence type="ECO:0000256" key="2">
    <source>
        <dbReference type="ARBA" id="ARBA00022553"/>
    </source>
</evidence>
<evidence type="ECO:0000256" key="9">
    <source>
        <dbReference type="ARBA" id="ARBA00023157"/>
    </source>
</evidence>
<feature type="compositionally biased region" description="Basic and acidic residues" evidence="15">
    <location>
        <begin position="176"/>
        <end position="197"/>
    </location>
</feature>
<dbReference type="SUPFAM" id="SSF103068">
    <property type="entry name" value="Nucleocapsid protein dimerization domain"/>
    <property type="match status" value="1"/>
</dbReference>
<keyword evidence="8 12" id="KW-0543">Viral nucleoprotein</keyword>
<dbReference type="CDD" id="cd21554">
    <property type="entry name" value="CoV_N-NTD"/>
    <property type="match status" value="1"/>
</dbReference>
<keyword evidence="9 12" id="KW-1015">Disulfide bond</keyword>
<dbReference type="PIRSF" id="PIRSF003888">
    <property type="entry name" value="Corona_nucleocap"/>
    <property type="match status" value="1"/>
</dbReference>
<proteinExistence type="inferred from homology"/>
<comment type="similarity">
    <text evidence="12">Belongs to the gammacoronavirus nucleocapsid protein family.</text>
</comment>
<feature type="compositionally biased region" description="Basic and acidic residues" evidence="15">
    <location>
        <begin position="332"/>
        <end position="349"/>
    </location>
</feature>
<keyword evidence="3 12" id="KW-0013">ADP-ribosylation</keyword>
<feature type="region of interest" description="Disordered" evidence="15">
    <location>
        <begin position="1"/>
        <end position="68"/>
    </location>
</feature>
<dbReference type="EMBL" id="DQ490219">
    <property type="protein sequence ID" value="ABF61574.1"/>
    <property type="molecule type" value="Genomic_RNA"/>
</dbReference>
<feature type="region of interest" description="Dimerization" evidence="12">
    <location>
        <begin position="228"/>
        <end position="335"/>
    </location>
</feature>
<keyword evidence="7 12" id="KW-0805">Transcription regulation</keyword>
<dbReference type="GO" id="GO:0044172">
    <property type="term" value="C:host cell endoplasmic reticulum-Golgi intermediate compartment"/>
    <property type="evidence" value="ECO:0007669"/>
    <property type="project" value="UniProtKB-SubCell"/>
</dbReference>
<dbReference type="CDD" id="cd21595">
    <property type="entry name" value="CoV_N-CTD"/>
    <property type="match status" value="1"/>
</dbReference>
<evidence type="ECO:0000256" key="15">
    <source>
        <dbReference type="SAM" id="MobiDB-lite"/>
    </source>
</evidence>
<comment type="caution">
    <text evidence="12">Lacks conserved residue(s) required for the propagation of feature annotation.</text>
</comment>
<accession>A4ZCU7</accession>
<keyword evidence="6 12" id="KW-0694">RNA-binding</keyword>
<evidence type="ECO:0000256" key="13">
    <source>
        <dbReference type="PIRNR" id="PIRNR003888"/>
    </source>
</evidence>
<evidence type="ECO:0000256" key="1">
    <source>
        <dbReference type="ARBA" id="ARBA00004340"/>
    </source>
</evidence>
<dbReference type="PROSITE" id="PS51929">
    <property type="entry name" value="COV_N_CTD"/>
    <property type="match status" value="1"/>
</dbReference>
<dbReference type="HAMAP" id="MF_04097">
    <property type="entry name" value="GAMMA_CORONA_NCAP"/>
    <property type="match status" value="1"/>
</dbReference>
<comment type="PTM">
    <text evidence="12">ADP-ribosylated. The ADP-ribosylation is retained in the virion during infection.</text>
</comment>
<comment type="function">
    <text evidence="12 13">Packages the positive strand viral genome RNA into a helical ribonucleocapsid (RNP) and plays a fundamental role during virion assembly through its interactions with the viral genome and membrane protein M. Plays an important role in enhancing the efficiency of subgenomic viral RNA transcription as well as viral replication.</text>
</comment>
<dbReference type="GO" id="GO:0003723">
    <property type="term" value="F:RNA binding"/>
    <property type="evidence" value="ECO:0007669"/>
    <property type="project" value="UniProtKB-UniRule"/>
</dbReference>
<sequence length="409" mass="45665">MSAGKSKSDSPAPILKLSKNTGSTPPKVGGTGQASWFQSLKEKKRTGTPPTFEGSGVPDNSNVKPQFQHGYWKRQHRYKPGKGGRKPVADAWYFYYTGTGPFGDLKWGDPNDDVVWVKAKGADTSKIGNYGVRDPDKFDQAPLRFTEGGPDNNYRWDFIALNRGRSRNSSAVTSRENSRPGSRDSSKGRQRSRVDDDLIDRAAKIIMQQQKNGSRISKQKANEMAERKYLKRAIAPGKRIDEVFGQRRKGQAPNFGDDKMIEEGVKDGRLTAMLNLVPTPHACLLGSMVTAKLQPDGLHVRFSFETVVKREDPQFANYSKICDECVDGVGTRPKDDPTPRSRAASKDRNSAPATPKQQRAKKVHKKKEEESSLTEEEEEVNKQLEYDDDVTDIPNKIDWGEGAFDDINI</sequence>
<protein>
    <recommendedName>
        <fullName evidence="12">Nucleoprotein</fullName>
    </recommendedName>
    <alternativeName>
        <fullName evidence="12">Nucleocapsid protein</fullName>
        <shortName evidence="12">NC</shortName>
        <shortName evidence="12">Protein N</shortName>
    </alternativeName>
</protein>
<dbReference type="SUPFAM" id="SSF110304">
    <property type="entry name" value="Coronavirus RNA-binding domain"/>
    <property type="match status" value="1"/>
</dbReference>
<keyword evidence="11 12" id="KW-0687">Ribonucleoprotein</keyword>
<evidence type="ECO:0000256" key="14">
    <source>
        <dbReference type="PIRSR" id="PIRSR003888-1"/>
    </source>
</evidence>
<comment type="subunit">
    <text evidence="12">Homooligomer. Both monomeric and oligomeric forms interact with RNA. Interacts with protein M. Interacts with NSP3; this interaction serves to tether the genome to the newly translated replicase-transcriptase complex at a very early stage of infection.</text>
</comment>
<evidence type="ECO:0000256" key="5">
    <source>
        <dbReference type="ARBA" id="ARBA00022844"/>
    </source>
</evidence>
<feature type="domain" description="CoV N CTD" evidence="17">
    <location>
        <begin position="217"/>
        <end position="333"/>
    </location>
</feature>
<keyword evidence="5 12" id="KW-0946">Virion</keyword>
<dbReference type="InterPro" id="IPR042547">
    <property type="entry name" value="NCAP_gCoV"/>
</dbReference>
<dbReference type="Pfam" id="PF00937">
    <property type="entry name" value="CoV_nucleocap"/>
    <property type="match status" value="1"/>
</dbReference>
<evidence type="ECO:0000259" key="16">
    <source>
        <dbReference type="PROSITE" id="PS51928"/>
    </source>
</evidence>
<dbReference type="GO" id="GO:0044177">
    <property type="term" value="C:host cell Golgi apparatus"/>
    <property type="evidence" value="ECO:0007669"/>
    <property type="project" value="UniProtKB-SubCell"/>
</dbReference>
<dbReference type="GO" id="GO:0019013">
    <property type="term" value="C:viral nucleocapsid"/>
    <property type="evidence" value="ECO:0007669"/>
    <property type="project" value="UniProtKB-UniRule"/>
</dbReference>
<dbReference type="GO" id="GO:1990904">
    <property type="term" value="C:ribonucleoprotein complex"/>
    <property type="evidence" value="ECO:0007669"/>
    <property type="project" value="UniProtKB-KW"/>
</dbReference>
<evidence type="ECO:0000256" key="10">
    <source>
        <dbReference type="ARBA" id="ARBA00023163"/>
    </source>
</evidence>
<feature type="region of interest" description="RNA-binding" evidence="12">
    <location>
        <begin position="30"/>
        <end position="161"/>
    </location>
</feature>
<feature type="modified residue" description="Phosphoserine; by host" evidence="14">
    <location>
        <position position="341"/>
    </location>
</feature>
<reference evidence="18" key="1">
    <citation type="journal article" date="2008" name="J. Virol.">
        <title>Infectious bronchitis viruses with a novel genomic organization.</title>
        <authorList>
            <person name="Mardani K."/>
            <person name="Noormohammadi A.H."/>
            <person name="Hooper P."/>
            <person name="Ignjatovic J."/>
            <person name="Browning G.F."/>
        </authorList>
    </citation>
    <scope>NUCLEOTIDE SEQUENCE</scope>
    <source>
        <strain evidence="18">V6-92</strain>
    </source>
</reference>
<comment type="PTM">
    <text evidence="12">Phosphorylated on serine and threonine residues.</text>
</comment>
<feature type="domain" description="CoV N NTD" evidence="16">
    <location>
        <begin position="32"/>
        <end position="157"/>
    </location>
</feature>
<dbReference type="PROSITE" id="PS51928">
    <property type="entry name" value="COV_N_NTD"/>
    <property type="match status" value="1"/>
</dbReference>
<organism evidence="18">
    <name type="scientific">Infectious bronchitis virus</name>
    <dbReference type="NCBI Taxonomy" id="11120"/>
    <lineage>
        <taxon>Viruses</taxon>
        <taxon>Riboviria</taxon>
        <taxon>Orthornavirae</taxon>
        <taxon>Pisuviricota</taxon>
        <taxon>Pisoniviricetes</taxon>
        <taxon>Nidovirales</taxon>
        <taxon>Cornidovirineae</taxon>
        <taxon>Coronaviridae</taxon>
        <taxon>Orthocoronavirinae</taxon>
        <taxon>Gammacoronavirus</taxon>
        <taxon>Igacovirus</taxon>
        <taxon>Gammacoronavirus galli</taxon>
        <taxon>Avian coronavirus</taxon>
    </lineage>
</organism>
<evidence type="ECO:0000259" key="17">
    <source>
        <dbReference type="PROSITE" id="PS51929"/>
    </source>
</evidence>
<comment type="subcellular location">
    <subcellularLocation>
        <location evidence="1">Host cell</location>
    </subcellularLocation>
    <subcellularLocation>
        <location evidence="12 13">Virion</location>
    </subcellularLocation>
    <subcellularLocation>
        <location evidence="12">Host endoplasmic reticulum-Golgi intermediate compartment</location>
    </subcellularLocation>
    <subcellularLocation>
        <location evidence="12">Host Golgi apparatus</location>
    </subcellularLocation>
    <text evidence="12 13">Located inside the virion, complexed with the viral RNA. Probably associates with ER-derived membranes where it participates in viral RNA synthesis and virus budding.</text>
</comment>
<dbReference type="InterPro" id="IPR037179">
    <property type="entry name" value="Nucleocapsid_C"/>
</dbReference>
<evidence type="ECO:0000256" key="12">
    <source>
        <dbReference type="HAMAP-Rule" id="MF_04097"/>
    </source>
</evidence>
<dbReference type="InterPro" id="IPR001218">
    <property type="entry name" value="Nucleocap_CoV"/>
</dbReference>